<reference evidence="4" key="1">
    <citation type="submission" date="2015-09" db="EMBL/GenBank/DDBJ databases">
        <title>Complete genome of Arthrobacter alpinus strain R3.8.</title>
        <authorList>
            <person name="See-Too W.S."/>
            <person name="Chan K.G."/>
        </authorList>
    </citation>
    <scope>NUCLEOTIDE SEQUENCE [LARGE SCALE GENOMIC DNA]</scope>
    <source>
        <strain evidence="4">R3.8</strain>
    </source>
</reference>
<proteinExistence type="inferred from homology"/>
<dbReference type="OrthoDB" id="3427787at2"/>
<dbReference type="RefSeq" id="WP_062007892.1">
    <property type="nucleotide sequence ID" value="NZ_CP012677.1"/>
</dbReference>
<sequence length="141" mass="14833">MAGLIIVGVDGNSTSMKAARVAAELAKAMGATLRVVTAFGEDRTEKVEIGNDEWFLSTADEAERVAQRVAEELKKSGVKTEYSSALGKPADVILEEATKLGASLIVVGNVRMQGLKRVLGSVANAISHNAPCDVYIVKTEG</sequence>
<dbReference type="Pfam" id="PF00582">
    <property type="entry name" value="Usp"/>
    <property type="match status" value="1"/>
</dbReference>
<evidence type="ECO:0000313" key="4">
    <source>
        <dbReference type="Proteomes" id="UP000062833"/>
    </source>
</evidence>
<dbReference type="InterPro" id="IPR014729">
    <property type="entry name" value="Rossmann-like_a/b/a_fold"/>
</dbReference>
<accession>A0A0M5LXU9</accession>
<dbReference type="KEGG" id="aaq:AOC05_14740"/>
<dbReference type="Proteomes" id="UP000062833">
    <property type="component" value="Chromosome"/>
</dbReference>
<dbReference type="AlphaFoldDB" id="A0A0M5LXU9"/>
<dbReference type="PATRIC" id="fig|656366.3.peg.3176"/>
<dbReference type="PRINTS" id="PR01438">
    <property type="entry name" value="UNVRSLSTRESS"/>
</dbReference>
<dbReference type="SUPFAM" id="SSF52402">
    <property type="entry name" value="Adenine nucleotide alpha hydrolases-like"/>
    <property type="match status" value="1"/>
</dbReference>
<dbReference type="CDD" id="cd00293">
    <property type="entry name" value="USP-like"/>
    <property type="match status" value="1"/>
</dbReference>
<comment type="similarity">
    <text evidence="1">Belongs to the universal stress protein A family.</text>
</comment>
<dbReference type="PANTHER" id="PTHR46268:SF6">
    <property type="entry name" value="UNIVERSAL STRESS PROTEIN UP12"/>
    <property type="match status" value="1"/>
</dbReference>
<dbReference type="PANTHER" id="PTHR46268">
    <property type="entry name" value="STRESS RESPONSE PROTEIN NHAX"/>
    <property type="match status" value="1"/>
</dbReference>
<dbReference type="EMBL" id="CP012677">
    <property type="protein sequence ID" value="ALE93294.1"/>
    <property type="molecule type" value="Genomic_DNA"/>
</dbReference>
<gene>
    <name evidence="3" type="ORF">AOC05_14740</name>
</gene>
<evidence type="ECO:0000259" key="2">
    <source>
        <dbReference type="Pfam" id="PF00582"/>
    </source>
</evidence>
<feature type="domain" description="UspA" evidence="2">
    <location>
        <begin position="5"/>
        <end position="138"/>
    </location>
</feature>
<keyword evidence="4" id="KW-1185">Reference proteome</keyword>
<evidence type="ECO:0000313" key="3">
    <source>
        <dbReference type="EMBL" id="ALE93294.1"/>
    </source>
</evidence>
<protein>
    <submittedName>
        <fullName evidence="3">Universal stress protein UspA</fullName>
    </submittedName>
</protein>
<organism evidence="3 4">
    <name type="scientific">Arthrobacter alpinus</name>
    <dbReference type="NCBI Taxonomy" id="656366"/>
    <lineage>
        <taxon>Bacteria</taxon>
        <taxon>Bacillati</taxon>
        <taxon>Actinomycetota</taxon>
        <taxon>Actinomycetes</taxon>
        <taxon>Micrococcales</taxon>
        <taxon>Micrococcaceae</taxon>
        <taxon>Arthrobacter</taxon>
    </lineage>
</organism>
<dbReference type="InterPro" id="IPR006015">
    <property type="entry name" value="Universal_stress_UspA"/>
</dbReference>
<evidence type="ECO:0000256" key="1">
    <source>
        <dbReference type="ARBA" id="ARBA00008791"/>
    </source>
</evidence>
<dbReference type="Gene3D" id="3.40.50.620">
    <property type="entry name" value="HUPs"/>
    <property type="match status" value="1"/>
</dbReference>
<dbReference type="InterPro" id="IPR006016">
    <property type="entry name" value="UspA"/>
</dbReference>
<name>A0A0M5LXU9_9MICC</name>